<evidence type="ECO:0000313" key="17">
    <source>
        <dbReference type="EMBL" id="KAK4822284.1"/>
    </source>
</evidence>
<dbReference type="Pfam" id="PF18695">
    <property type="entry name" value="cPLA2_C2"/>
    <property type="match status" value="2"/>
</dbReference>
<feature type="domain" description="C2" evidence="15">
    <location>
        <begin position="1258"/>
        <end position="1377"/>
    </location>
</feature>
<evidence type="ECO:0000313" key="18">
    <source>
        <dbReference type="Proteomes" id="UP001333110"/>
    </source>
</evidence>
<comment type="cofactor">
    <cofactor evidence="1">
        <name>Ca(2+)</name>
        <dbReference type="ChEBI" id="CHEBI:29108"/>
    </cofactor>
</comment>
<comment type="caution">
    <text evidence="17">The sequence shown here is derived from an EMBL/GenBank/DDBJ whole genome shotgun (WGS) entry which is preliminary data.</text>
</comment>
<accession>A0AAN7N951</accession>
<dbReference type="InterPro" id="IPR000008">
    <property type="entry name" value="C2_dom"/>
</dbReference>
<dbReference type="InterPro" id="IPR035892">
    <property type="entry name" value="C2_domain_sf"/>
</dbReference>
<dbReference type="SMART" id="SM00022">
    <property type="entry name" value="PLAc"/>
    <property type="match status" value="1"/>
</dbReference>
<comment type="catalytic activity">
    <reaction evidence="13">
        <text>a 1,2-diacyl-sn-glycero-3-phosphocholine + H2O = a 1-acyl-sn-glycero-3-phosphocholine + a fatty acid + H(+)</text>
        <dbReference type="Rhea" id="RHEA:15801"/>
        <dbReference type="ChEBI" id="CHEBI:15377"/>
        <dbReference type="ChEBI" id="CHEBI:15378"/>
        <dbReference type="ChEBI" id="CHEBI:28868"/>
        <dbReference type="ChEBI" id="CHEBI:57643"/>
        <dbReference type="ChEBI" id="CHEBI:58168"/>
        <dbReference type="EC" id="3.1.1.4"/>
    </reaction>
</comment>
<dbReference type="SMART" id="SM00239">
    <property type="entry name" value="C2"/>
    <property type="match status" value="2"/>
</dbReference>
<evidence type="ECO:0000256" key="3">
    <source>
        <dbReference type="ARBA" id="ARBA00004514"/>
    </source>
</evidence>
<keyword evidence="9 12" id="KW-0442">Lipid degradation</keyword>
<dbReference type="GO" id="GO:0046475">
    <property type="term" value="P:glycerophospholipid catabolic process"/>
    <property type="evidence" value="ECO:0007669"/>
    <property type="project" value="TreeGrafter"/>
</dbReference>
<dbReference type="PROSITE" id="PS51210">
    <property type="entry name" value="PLA2C"/>
    <property type="match status" value="2"/>
</dbReference>
<dbReference type="FunFam" id="2.60.40.150:FF:000030">
    <property type="entry name" value="Phospholipase A2"/>
    <property type="match status" value="2"/>
</dbReference>
<dbReference type="SUPFAM" id="SSF52151">
    <property type="entry name" value="FabD/lysophospholipase-like"/>
    <property type="match status" value="3"/>
</dbReference>
<keyword evidence="6 13" id="KW-0479">Metal-binding</keyword>
<dbReference type="EMBL" id="JAUNZN010000004">
    <property type="protein sequence ID" value="KAK4822284.1"/>
    <property type="molecule type" value="Genomic_DNA"/>
</dbReference>
<keyword evidence="18" id="KW-1185">Reference proteome</keyword>
<evidence type="ECO:0000259" key="15">
    <source>
        <dbReference type="PROSITE" id="PS50004"/>
    </source>
</evidence>
<reference evidence="17 18" key="1">
    <citation type="journal article" date="2023" name="J. Hered.">
        <title>Chromosome-level genome of the wood stork (Mycteria americana) provides insight into avian chromosome evolution.</title>
        <authorList>
            <person name="Flamio R. Jr."/>
            <person name="Ramstad K.M."/>
        </authorList>
    </citation>
    <scope>NUCLEOTIDE SEQUENCE [LARGE SCALE GENOMIC DNA]</scope>
    <source>
        <strain evidence="17">JAX WOST 10</strain>
    </source>
</reference>
<dbReference type="GO" id="GO:0047498">
    <property type="term" value="F:calcium-dependent phospholipase A2 activity"/>
    <property type="evidence" value="ECO:0007669"/>
    <property type="project" value="TreeGrafter"/>
</dbReference>
<dbReference type="PANTHER" id="PTHR10728:SF66">
    <property type="entry name" value="PHOSPHOLIPASE A2"/>
    <property type="match status" value="1"/>
</dbReference>
<dbReference type="FunFam" id="3.40.1090.10:FF:000002">
    <property type="entry name" value="Phospholipase A2"/>
    <property type="match status" value="2"/>
</dbReference>
<dbReference type="InterPro" id="IPR016035">
    <property type="entry name" value="Acyl_Trfase/lysoPLipase"/>
</dbReference>
<dbReference type="Pfam" id="PF00168">
    <property type="entry name" value="C2"/>
    <property type="match status" value="2"/>
</dbReference>
<dbReference type="InterPro" id="IPR040723">
    <property type="entry name" value="cPLA2_C2"/>
</dbReference>
<dbReference type="Gene3D" id="2.60.40.150">
    <property type="entry name" value="C2 domain"/>
    <property type="match status" value="2"/>
</dbReference>
<evidence type="ECO:0000256" key="9">
    <source>
        <dbReference type="ARBA" id="ARBA00022963"/>
    </source>
</evidence>
<comment type="subcellular location">
    <subcellularLocation>
        <location evidence="3">Cytoplasm</location>
        <location evidence="3">Cytosol</location>
    </subcellularLocation>
    <subcellularLocation>
        <location evidence="2">Membrane</location>
        <topology evidence="2">Peripheral membrane protein</topology>
    </subcellularLocation>
</comment>
<dbReference type="InterPro" id="IPR002642">
    <property type="entry name" value="LysoPLipase_cat_dom"/>
</dbReference>
<gene>
    <name evidence="17" type="ORF">QYF61_012359</name>
</gene>
<feature type="region of interest" description="Disordered" evidence="14">
    <location>
        <begin position="292"/>
        <end position="326"/>
    </location>
</feature>
<dbReference type="PANTHER" id="PTHR10728">
    <property type="entry name" value="CYTOSOLIC PHOSPHOLIPASE A2"/>
    <property type="match status" value="1"/>
</dbReference>
<keyword evidence="5 13" id="KW-0963">Cytoplasm</keyword>
<sequence>MQRDLSQGREAAFARKGCCASAWAARTANAWLLPLPRIESSPCYLLTVRIIRMRNLQRVDTLSQADCYVSLWLPTATCERSRTKTVRNSNNPVWNETFYFRIQSQVKNVLELTVYDEDFATPDDPLLCALFDTAKLPIERTVLLYFKPSPKAKEELEVEFKLEAASGPHEAIATNGVLVCRELCCLEVEVAEKMQQKSKKELSLTVKGSFEGTQDIMLGPDGVASPSGPTKFHYIKYTEPTLDVMLPKKRHYHPWTCKYSTETGSPVVMLNSLPMGRNVTIAEEKRFDLNGLDVTEGTPPASRVTRPPVPGRPVGGLPPQRRSPLEGDAFPLKEGCCRLSLIEDLRLIDMGVLICKICACFYLSNCLCHQDLDMRFGFDLCSEEMAFLGKRKRYVASALKNVFHLQQDLQDHEVPVVAIITTGGGLKSMTGLYGSLMGLKKLNLLDCVTYISGLSGTTWTMANLYRDAYWSQKDLDSHIGEAQKQATKCKMGCFSVDRMKYYNKQLCQRKEEGYRTSFIDLWGLMIEYLLNDGKDPHKLSEQQEALCDGQNPLPIYVSVCVRDNYSTNDFKEWVEFTPYEVGLLKYGAFVRTEHFGSEFFMGRLLKKLPESRICYLQGMWSSIFSVNLLQIWGLSHSSEDFWKRWTQDRIEEVDEDPVLPTRPHELRTRMYTPPGPLSSALRGALTDRFSVAQHHNFLKGYQLHNNYLENEHFCQWKDTVLDSRPNQLMQNPDHLGMIDAGFFINTSSAPLLRPQREVDVIIYLSYTTGSHTSVRRIFLPDHKWCSQGSVLGPVLFNIVINDLDEGIKCTLSKFADNTKLGRSVDLLGGYPVQRDLDRLDRWAKASCMRFNKAQCQVLHLSHNNPMQCYRLGEEWLESCPAEKDLGVLVNSCLNMSQQCAQVAKEANGILARIRNSVASRTREVIVPLYLALVRPHLECCVQFWAPHYEGDIEVLEHVQRRATKLVKGLENKSDEERLRELGLFSLEKRRLRGDLMALYNYLKGGCREVGVGLFSQVTSNRTRGNGLKLHQERFRLDIRKNFFTAGVVKHWNRLPREVVESPSLEVFKRRVDVVLRDMSLDKAYKYYSEQKIPFPKISLTDEDKKNLKECYLFQDSDLPGCPIVIFLPLVNDTFREYKAPGVKRCCSEMEGGQLDLTSRFSPYCMFSVRYTDENYHRLLNLSEYNVLNNSQMIMHALQIAMQRRRQNMCAEDGAEGGVRSITLDVYMTAITMEQDSIQSQELITQTARLGEGIMQLNPDGEQWTPVTKTESSLCYLLTIRVIRARNIHQADVLSQTDCYVSLWLPTASTDKFQTKTIKNCKDPVWNETFYFRIQSQVKNVLELALYDKDVVTQDDHLFTVYFDIAKLSLGEQVFMHFKCDSQRQEELEVGFALDNISGPPETIITNGVLVSRKICCLEVQVVEKKKKRKEKKSLSKKEFSFKVQGSYEGTQDVMLGSDLVFHSSSPAKFHYARYKQPTLDVTLPGKKRPPSFRSCVYDTGTPNVELHSLPSGKNMILAEDKGFDLYAKAEDCPDHLDVRLGFDLCVQEQDFLCKRQKYVAPALKKVLQLEQDLLDHETPVVAIMTTGGGMRSLTALYGSLRGLKKLGVLDCATYLTGLSGTTWTMSNLYRDADWSQKDLDKQISEARKHMTKCKINSLSLEYLKYYKKQLCQRKREGRKTSFIDLWGLVLESLLHDGKDNHRLSDQQRAIDRGQNPLPIYTAVNVKNNYSTLDFKEWVEFTPYEVGLQKYGAFVRVEDFGSEFFMGRLMKKIPESRICFLEGMWSSLFSLNVLYIWNLSHSSEDFWHRWTRDKIDNIEEEPLLPLKPHELRTRLFTPPGPLGSALRGALTDRLCIAQEHNFLKGFQMHNDYLENKHFCRWKDTVLDTFPNQLTQSEEFLSLVDTGFFINTSIMPLLKPERKVDVILHLNYSAGSQTQALDQTCKYCSEQGMLFPRVDLSEEDRKNLKECYLFDGAETPGAPVLLFFPLINDTFQKYKAPGQKRSESEMEDGKVDLYGCCSPYSTYSIQYTEEAYDRLVQLGEYNILNNEDLIMQALNTAVARKRQKKK</sequence>
<evidence type="ECO:0000256" key="6">
    <source>
        <dbReference type="ARBA" id="ARBA00022723"/>
    </source>
</evidence>
<evidence type="ECO:0000256" key="13">
    <source>
        <dbReference type="RuleBase" id="RU362102"/>
    </source>
</evidence>
<organism evidence="17 18">
    <name type="scientific">Mycteria americana</name>
    <name type="common">Wood stork</name>
    <dbReference type="NCBI Taxonomy" id="33587"/>
    <lineage>
        <taxon>Eukaryota</taxon>
        <taxon>Metazoa</taxon>
        <taxon>Chordata</taxon>
        <taxon>Craniata</taxon>
        <taxon>Vertebrata</taxon>
        <taxon>Euteleostomi</taxon>
        <taxon>Archelosauria</taxon>
        <taxon>Archosauria</taxon>
        <taxon>Dinosauria</taxon>
        <taxon>Saurischia</taxon>
        <taxon>Theropoda</taxon>
        <taxon>Coelurosauria</taxon>
        <taxon>Aves</taxon>
        <taxon>Neognathae</taxon>
        <taxon>Neoaves</taxon>
        <taxon>Aequornithes</taxon>
        <taxon>Ciconiiformes</taxon>
        <taxon>Ciconiidae</taxon>
        <taxon>Mycteria</taxon>
    </lineage>
</organism>
<evidence type="ECO:0000256" key="1">
    <source>
        <dbReference type="ARBA" id="ARBA00001913"/>
    </source>
</evidence>
<feature type="domain" description="PLA2c" evidence="16">
    <location>
        <begin position="1531"/>
        <end position="2068"/>
    </location>
</feature>
<dbReference type="Proteomes" id="UP001333110">
    <property type="component" value="Unassembled WGS sequence"/>
</dbReference>
<dbReference type="GO" id="GO:0005829">
    <property type="term" value="C:cytosol"/>
    <property type="evidence" value="ECO:0007669"/>
    <property type="project" value="UniProtKB-SubCell"/>
</dbReference>
<keyword evidence="7 12" id="KW-0378">Hydrolase</keyword>
<evidence type="ECO:0000256" key="14">
    <source>
        <dbReference type="SAM" id="MobiDB-lite"/>
    </source>
</evidence>
<dbReference type="CDD" id="cd04036">
    <property type="entry name" value="C2_cPLA2"/>
    <property type="match status" value="2"/>
</dbReference>
<name>A0AAN7N951_MYCAM</name>
<evidence type="ECO:0000256" key="2">
    <source>
        <dbReference type="ARBA" id="ARBA00004170"/>
    </source>
</evidence>
<dbReference type="CDD" id="cd07201">
    <property type="entry name" value="cPLA2_Grp-IVB-IVD-IVE-IVF"/>
    <property type="match status" value="1"/>
</dbReference>
<keyword evidence="10 12" id="KW-0443">Lipid metabolism</keyword>
<feature type="domain" description="C2" evidence="15">
    <location>
        <begin position="27"/>
        <end position="146"/>
    </location>
</feature>
<evidence type="ECO:0000256" key="8">
    <source>
        <dbReference type="ARBA" id="ARBA00022837"/>
    </source>
</evidence>
<evidence type="ECO:0000256" key="4">
    <source>
        <dbReference type="ARBA" id="ARBA00013278"/>
    </source>
</evidence>
<comment type="domain">
    <text evidence="13">The N-terminal C2 domain associates with lipid membranes upon calcium binding.</text>
</comment>
<evidence type="ECO:0000256" key="10">
    <source>
        <dbReference type="ARBA" id="ARBA00023098"/>
    </source>
</evidence>
<protein>
    <recommendedName>
        <fullName evidence="4 13">Phospholipase A2</fullName>
        <ecNumber evidence="4 13">3.1.1.4</ecNumber>
    </recommendedName>
</protein>
<keyword evidence="8 13" id="KW-0106">Calcium</keyword>
<evidence type="ECO:0000256" key="11">
    <source>
        <dbReference type="ARBA" id="ARBA00023136"/>
    </source>
</evidence>
<keyword evidence="11" id="KW-0472">Membrane</keyword>
<dbReference type="GO" id="GO:0005544">
    <property type="term" value="F:calcium-dependent phospholipid binding"/>
    <property type="evidence" value="ECO:0007669"/>
    <property type="project" value="TreeGrafter"/>
</dbReference>
<dbReference type="PROSITE" id="PS50004">
    <property type="entry name" value="C2"/>
    <property type="match status" value="2"/>
</dbReference>
<evidence type="ECO:0000256" key="7">
    <source>
        <dbReference type="ARBA" id="ARBA00022801"/>
    </source>
</evidence>
<dbReference type="SUPFAM" id="SSF49562">
    <property type="entry name" value="C2 domain (Calcium/lipid-binding domain, CaLB)"/>
    <property type="match status" value="2"/>
</dbReference>
<evidence type="ECO:0000259" key="16">
    <source>
        <dbReference type="PROSITE" id="PS51210"/>
    </source>
</evidence>
<evidence type="ECO:0000256" key="5">
    <source>
        <dbReference type="ARBA" id="ARBA00022490"/>
    </source>
</evidence>
<feature type="domain" description="PLA2c" evidence="16">
    <location>
        <begin position="365"/>
        <end position="913"/>
    </location>
</feature>
<dbReference type="Pfam" id="PF01735">
    <property type="entry name" value="PLA2_B"/>
    <property type="match status" value="2"/>
</dbReference>
<evidence type="ECO:0000256" key="12">
    <source>
        <dbReference type="PROSITE-ProRule" id="PRU00555"/>
    </source>
</evidence>
<dbReference type="GO" id="GO:0016020">
    <property type="term" value="C:membrane"/>
    <property type="evidence" value="ECO:0007669"/>
    <property type="project" value="UniProtKB-SubCell"/>
</dbReference>
<dbReference type="GO" id="GO:0005509">
    <property type="term" value="F:calcium ion binding"/>
    <property type="evidence" value="ECO:0007669"/>
    <property type="project" value="InterPro"/>
</dbReference>
<dbReference type="Gene3D" id="3.40.1090.10">
    <property type="entry name" value="Cytosolic phospholipase A2 catalytic domain"/>
    <property type="match status" value="3"/>
</dbReference>
<dbReference type="InterPro" id="IPR041847">
    <property type="entry name" value="C2_cPLA2"/>
</dbReference>
<proteinExistence type="predicted"/>
<dbReference type="EC" id="3.1.1.4" evidence="4 13"/>